<sequence>MKKYLLIMLTTTLLILAACSSNEDESATDAESGDVTQSGGDELVMESEAGNITQDELYQELKERHGETVLREMTTRMILESQYDISEEELDEEIEDFKNEVGPEFEQFLAQQGFQNEAEFREALYMSRLEFEAATEDLDVTEEDIELRYENLQKEVQARHILVDDEQSALEVLDLYEDGEDFSELAEQYSTDGSAQLGGDLGYFTGGDMVLPFERVAFSLDEGEVSEPVESQYGWHVILVENIRDAEVELDSFEEMEDQIRQDLLAAQVDPNELVLIIDEVINDANVTIHDAELDHLFGTES</sequence>
<dbReference type="PROSITE" id="PS01096">
    <property type="entry name" value="PPIC_PPIASE_1"/>
    <property type="match status" value="1"/>
</dbReference>
<dbReference type="EMBL" id="BAAACZ010000029">
    <property type="protein sequence ID" value="GAA0471152.1"/>
    <property type="molecule type" value="Genomic_DNA"/>
</dbReference>
<accession>A0ABP3K455</accession>
<proteinExistence type="inferred from homology"/>
<protein>
    <recommendedName>
        <fullName evidence="11">Foldase protein PrsA</fullName>
        <ecNumber evidence="11">5.2.1.8</ecNumber>
    </recommendedName>
</protein>
<comment type="caution">
    <text evidence="14">The sequence shown here is derived from an EMBL/GenBank/DDBJ whole genome shotgun (WGS) entry which is preliminary data.</text>
</comment>
<keyword evidence="8 11" id="KW-0564">Palmitate</keyword>
<dbReference type="Gene3D" id="3.10.50.40">
    <property type="match status" value="1"/>
</dbReference>
<dbReference type="Proteomes" id="UP001500740">
    <property type="component" value="Unassembled WGS sequence"/>
</dbReference>
<dbReference type="GO" id="GO:0016853">
    <property type="term" value="F:isomerase activity"/>
    <property type="evidence" value="ECO:0007669"/>
    <property type="project" value="UniProtKB-KW"/>
</dbReference>
<dbReference type="InterPro" id="IPR046357">
    <property type="entry name" value="PPIase_dom_sf"/>
</dbReference>
<keyword evidence="9 11" id="KW-0413">Isomerase</keyword>
<dbReference type="SUPFAM" id="SSF54534">
    <property type="entry name" value="FKBP-like"/>
    <property type="match status" value="1"/>
</dbReference>
<gene>
    <name evidence="11" type="primary">prsA</name>
    <name evidence="14" type="ORF">GCM10008935_28870</name>
</gene>
<keyword evidence="5 11" id="KW-0732">Signal</keyword>
<comment type="similarity">
    <text evidence="3 11">Belongs to the PrsA family.</text>
</comment>
<dbReference type="RefSeq" id="WP_343784787.1">
    <property type="nucleotide sequence ID" value="NZ_BAAACZ010000029.1"/>
</dbReference>
<keyword evidence="15" id="KW-1185">Reference proteome</keyword>
<comment type="catalytic activity">
    <reaction evidence="1 11">
        <text>[protein]-peptidylproline (omega=180) = [protein]-peptidylproline (omega=0)</text>
        <dbReference type="Rhea" id="RHEA:16237"/>
        <dbReference type="Rhea" id="RHEA-COMP:10747"/>
        <dbReference type="Rhea" id="RHEA-COMP:10748"/>
        <dbReference type="ChEBI" id="CHEBI:83833"/>
        <dbReference type="ChEBI" id="CHEBI:83834"/>
        <dbReference type="EC" id="5.2.1.8"/>
    </reaction>
</comment>
<feature type="signal peptide" evidence="12">
    <location>
        <begin position="1"/>
        <end position="23"/>
    </location>
</feature>
<evidence type="ECO:0000256" key="9">
    <source>
        <dbReference type="ARBA" id="ARBA00023235"/>
    </source>
</evidence>
<dbReference type="Pfam" id="PF00639">
    <property type="entry name" value="Rotamase"/>
    <property type="match status" value="1"/>
</dbReference>
<evidence type="ECO:0000256" key="12">
    <source>
        <dbReference type="SAM" id="SignalP"/>
    </source>
</evidence>
<evidence type="ECO:0000256" key="5">
    <source>
        <dbReference type="ARBA" id="ARBA00022729"/>
    </source>
</evidence>
<evidence type="ECO:0000256" key="11">
    <source>
        <dbReference type="HAMAP-Rule" id="MF_01145"/>
    </source>
</evidence>
<dbReference type="PROSITE" id="PS51257">
    <property type="entry name" value="PROKAR_LIPOPROTEIN"/>
    <property type="match status" value="1"/>
</dbReference>
<evidence type="ECO:0000256" key="1">
    <source>
        <dbReference type="ARBA" id="ARBA00000971"/>
    </source>
</evidence>
<keyword evidence="10 11" id="KW-0449">Lipoprotein</keyword>
<evidence type="ECO:0000256" key="7">
    <source>
        <dbReference type="ARBA" id="ARBA00023136"/>
    </source>
</evidence>
<dbReference type="InterPro" id="IPR000297">
    <property type="entry name" value="PPIase_PpiC"/>
</dbReference>
<keyword evidence="7 11" id="KW-0472">Membrane</keyword>
<dbReference type="PROSITE" id="PS50198">
    <property type="entry name" value="PPIC_PPIASE_2"/>
    <property type="match status" value="1"/>
</dbReference>
<comment type="function">
    <text evidence="11">Plays a major role in protein secretion by helping the post-translocational extracellular folding of several secreted proteins.</text>
</comment>
<dbReference type="SUPFAM" id="SSF109998">
    <property type="entry name" value="Triger factor/SurA peptide-binding domain-like"/>
    <property type="match status" value="1"/>
</dbReference>
<dbReference type="InterPro" id="IPR050245">
    <property type="entry name" value="PrsA_foldase"/>
</dbReference>
<evidence type="ECO:0000313" key="15">
    <source>
        <dbReference type="Proteomes" id="UP001500740"/>
    </source>
</evidence>
<dbReference type="PANTHER" id="PTHR47245">
    <property type="entry name" value="PEPTIDYLPROLYL ISOMERASE"/>
    <property type="match status" value="1"/>
</dbReference>
<dbReference type="EC" id="5.2.1.8" evidence="11"/>
<evidence type="ECO:0000259" key="13">
    <source>
        <dbReference type="PROSITE" id="PS50198"/>
    </source>
</evidence>
<organism evidence="14 15">
    <name type="scientific">Alkalibacillus silvisoli</name>
    <dbReference type="NCBI Taxonomy" id="392823"/>
    <lineage>
        <taxon>Bacteria</taxon>
        <taxon>Bacillati</taxon>
        <taxon>Bacillota</taxon>
        <taxon>Bacilli</taxon>
        <taxon>Bacillales</taxon>
        <taxon>Bacillaceae</taxon>
        <taxon>Alkalibacillus</taxon>
    </lineage>
</organism>
<evidence type="ECO:0000256" key="10">
    <source>
        <dbReference type="ARBA" id="ARBA00023288"/>
    </source>
</evidence>
<feature type="domain" description="PpiC" evidence="13">
    <location>
        <begin position="153"/>
        <end position="242"/>
    </location>
</feature>
<evidence type="ECO:0000313" key="14">
    <source>
        <dbReference type="EMBL" id="GAA0471152.1"/>
    </source>
</evidence>
<evidence type="ECO:0000256" key="2">
    <source>
        <dbReference type="ARBA" id="ARBA00004193"/>
    </source>
</evidence>
<dbReference type="InterPro" id="IPR027304">
    <property type="entry name" value="Trigger_fact/SurA_dom_sf"/>
</dbReference>
<feature type="chain" id="PRO_5045947812" description="Foldase protein PrsA" evidence="12">
    <location>
        <begin position="24"/>
        <end position="302"/>
    </location>
</feature>
<evidence type="ECO:0000256" key="8">
    <source>
        <dbReference type="ARBA" id="ARBA00023139"/>
    </source>
</evidence>
<evidence type="ECO:0000256" key="6">
    <source>
        <dbReference type="ARBA" id="ARBA00023110"/>
    </source>
</evidence>
<dbReference type="InterPro" id="IPR023058">
    <property type="entry name" value="PPIase_PpiC_CS"/>
</dbReference>
<dbReference type="InterPro" id="IPR023059">
    <property type="entry name" value="Foldase_PrsA"/>
</dbReference>
<keyword evidence="4 11" id="KW-1003">Cell membrane</keyword>
<dbReference type="HAMAP" id="MF_01145">
    <property type="entry name" value="Foldase_PrsA"/>
    <property type="match status" value="1"/>
</dbReference>
<evidence type="ECO:0000256" key="4">
    <source>
        <dbReference type="ARBA" id="ARBA00022475"/>
    </source>
</evidence>
<comment type="subcellular location">
    <subcellularLocation>
        <location evidence="2 11">Cell membrane</location>
        <topology evidence="2 11">Lipid-anchor</topology>
    </subcellularLocation>
</comment>
<dbReference type="PANTHER" id="PTHR47245:SF1">
    <property type="entry name" value="FOLDASE PROTEIN PRSA"/>
    <property type="match status" value="1"/>
</dbReference>
<keyword evidence="6 11" id="KW-0697">Rotamase</keyword>
<reference evidence="15" key="1">
    <citation type="journal article" date="2019" name="Int. J. Syst. Evol. Microbiol.">
        <title>The Global Catalogue of Microorganisms (GCM) 10K type strain sequencing project: providing services to taxonomists for standard genome sequencing and annotation.</title>
        <authorList>
            <consortium name="The Broad Institute Genomics Platform"/>
            <consortium name="The Broad Institute Genome Sequencing Center for Infectious Disease"/>
            <person name="Wu L."/>
            <person name="Ma J."/>
        </authorList>
    </citation>
    <scope>NUCLEOTIDE SEQUENCE [LARGE SCALE GENOMIC DNA]</scope>
    <source>
        <strain evidence="15">JCM 14193</strain>
    </source>
</reference>
<name>A0ABP3K455_9BACI</name>
<evidence type="ECO:0000256" key="3">
    <source>
        <dbReference type="ARBA" id="ARBA00006071"/>
    </source>
</evidence>